<organism evidence="3 4">
    <name type="scientific">Galendromus occidentalis</name>
    <name type="common">western predatory mite</name>
    <dbReference type="NCBI Taxonomy" id="34638"/>
    <lineage>
        <taxon>Eukaryota</taxon>
        <taxon>Metazoa</taxon>
        <taxon>Ecdysozoa</taxon>
        <taxon>Arthropoda</taxon>
        <taxon>Chelicerata</taxon>
        <taxon>Arachnida</taxon>
        <taxon>Acari</taxon>
        <taxon>Parasitiformes</taxon>
        <taxon>Mesostigmata</taxon>
        <taxon>Gamasina</taxon>
        <taxon>Phytoseioidea</taxon>
        <taxon>Phytoseiidae</taxon>
        <taxon>Typhlodrominae</taxon>
        <taxon>Galendromus</taxon>
    </lineage>
</organism>
<feature type="region of interest" description="Disordered" evidence="1">
    <location>
        <begin position="322"/>
        <end position="375"/>
    </location>
</feature>
<evidence type="ECO:0000256" key="1">
    <source>
        <dbReference type="SAM" id="MobiDB-lite"/>
    </source>
</evidence>
<protein>
    <submittedName>
        <fullName evidence="4">Calphotin</fullName>
    </submittedName>
</protein>
<dbReference type="GeneID" id="100906303"/>
<sequence>MRVATLLPVVWALTSATILTPPSKAVAPKIPPAAVPEIPLAVAQELDPKLLSALARIIAEIKKGKYPIGGPLVIKDGLLAEQGISGESLSQLLSLYLPKPPKKLVEAPAKVKLLPKLPKALPGLTRLPPYVTGVEAVSAASLLKNKVFPQLAPGNPALSLAKLNGLPVLVIVAKPGALAPDAHEAQAILEIPPGPTYSKRKIIFPAEAEISPADLKKVIAAKYVPKKPVLAVDVVKPKVVPAYAPELLLPGVVPESTVPDLTVTDAPSILVKPLDVAQVPYAGTEAPAPAVALVELAGGAELAEAADGTLLRSAGAISDSVDAVDPVDSAPPADAAGLADPAQAEPSSADSARSLSSPSEPLSEVEAPGQKISIS</sequence>
<proteinExistence type="predicted"/>
<accession>A0AAJ6QSA1</accession>
<evidence type="ECO:0000313" key="4">
    <source>
        <dbReference type="RefSeq" id="XP_003742199.1"/>
    </source>
</evidence>
<dbReference type="Proteomes" id="UP000694867">
    <property type="component" value="Unplaced"/>
</dbReference>
<name>A0AAJ6QSA1_9ACAR</name>
<dbReference type="KEGG" id="goe:100906303"/>
<dbReference type="RefSeq" id="XP_003742199.1">
    <property type="nucleotide sequence ID" value="XM_003742151.2"/>
</dbReference>
<evidence type="ECO:0000313" key="3">
    <source>
        <dbReference type="Proteomes" id="UP000694867"/>
    </source>
</evidence>
<evidence type="ECO:0000256" key="2">
    <source>
        <dbReference type="SAM" id="SignalP"/>
    </source>
</evidence>
<gene>
    <name evidence="4" type="primary">LOC100906303</name>
</gene>
<feature type="signal peptide" evidence="2">
    <location>
        <begin position="1"/>
        <end position="16"/>
    </location>
</feature>
<reference evidence="4" key="1">
    <citation type="submission" date="2025-08" db="UniProtKB">
        <authorList>
            <consortium name="RefSeq"/>
        </authorList>
    </citation>
    <scope>IDENTIFICATION</scope>
</reference>
<feature type="compositionally biased region" description="Low complexity" evidence="1">
    <location>
        <begin position="322"/>
        <end position="368"/>
    </location>
</feature>
<keyword evidence="3" id="KW-1185">Reference proteome</keyword>
<keyword evidence="2" id="KW-0732">Signal</keyword>
<feature type="chain" id="PRO_5042489540" evidence="2">
    <location>
        <begin position="17"/>
        <end position="375"/>
    </location>
</feature>
<dbReference type="AlphaFoldDB" id="A0AAJ6QSA1"/>